<keyword evidence="1" id="KW-0472">Membrane</keyword>
<dbReference type="AlphaFoldDB" id="Q47WE0"/>
<evidence type="ECO:0000256" key="1">
    <source>
        <dbReference type="SAM" id="Phobius"/>
    </source>
</evidence>
<reference evidence="2" key="1">
    <citation type="journal article" date="2005" name="Proc. Natl. Acad. Sci. U.S.A.">
        <title>The psychrophilic lifestyle as revealed by the genome sequence of Colwellia psychrerythraea 34H through genomic and proteomic analyses.</title>
        <authorList>
            <person name="Methe B.A."/>
            <person name="Nelson K.E."/>
            <person name="Deming J.W."/>
            <person name="Momen B."/>
            <person name="Melamud E."/>
            <person name="Zhang X."/>
            <person name="Moult J."/>
            <person name="Madupu R."/>
            <person name="Nelson W.C."/>
            <person name="Dodson R.J."/>
            <person name="Brinkac L.M."/>
            <person name="Daugherty S.C."/>
            <person name="Durkin A.S."/>
            <person name="DeBoy R.T."/>
            <person name="Kolonay J.F."/>
            <person name="Sullivan S.A."/>
            <person name="Zhou L."/>
            <person name="Davidsen T.M."/>
            <person name="Wu M."/>
            <person name="Huston A.L."/>
            <person name="Lewis M."/>
            <person name="Weaver B."/>
            <person name="Weidman J.F."/>
            <person name="Khouri H."/>
            <person name="Utterback T.R."/>
            <person name="Feldblyum T.V."/>
            <person name="Fraser C.M."/>
        </authorList>
    </citation>
    <scope>NUCLEOTIDE SEQUENCE [LARGE SCALE GENOMIC DNA]</scope>
    <source>
        <strain evidence="2">34H</strain>
    </source>
</reference>
<gene>
    <name evidence="2" type="ordered locus">CPS_4232</name>
</gene>
<feature type="transmembrane region" description="Helical" evidence="1">
    <location>
        <begin position="89"/>
        <end position="111"/>
    </location>
</feature>
<name>Q47WE0_COLP3</name>
<keyword evidence="1" id="KW-1133">Transmembrane helix</keyword>
<feature type="transmembrane region" description="Helical" evidence="1">
    <location>
        <begin position="123"/>
        <end position="144"/>
    </location>
</feature>
<evidence type="ECO:0000313" key="3">
    <source>
        <dbReference type="Proteomes" id="UP000000547"/>
    </source>
</evidence>
<protein>
    <submittedName>
        <fullName evidence="2">Putative membrane protein</fullName>
    </submittedName>
</protein>
<organism evidence="2 3">
    <name type="scientific">Colwellia psychrerythraea (strain 34H / ATCC BAA-681)</name>
    <name type="common">Vibrio psychroerythus</name>
    <dbReference type="NCBI Taxonomy" id="167879"/>
    <lineage>
        <taxon>Bacteria</taxon>
        <taxon>Pseudomonadati</taxon>
        <taxon>Pseudomonadota</taxon>
        <taxon>Gammaproteobacteria</taxon>
        <taxon>Alteromonadales</taxon>
        <taxon>Colwelliaceae</taxon>
        <taxon>Colwellia</taxon>
    </lineage>
</organism>
<dbReference type="HOGENOM" id="CLU_145285_0_0_6"/>
<proteinExistence type="predicted"/>
<evidence type="ECO:0000313" key="2">
    <source>
        <dbReference type="EMBL" id="AAZ25675.1"/>
    </source>
</evidence>
<dbReference type="Proteomes" id="UP000000547">
    <property type="component" value="Chromosome"/>
</dbReference>
<sequence>MKRQTGVVFLVLAALVAIGTAAAHLSCIYLGPKCYVAQMAPPQIVESAINGTYLAPIGTVFASGIFVVLGLYALSGAGFTGKLIDKLPLVNYAIYAIATLCIIRGLLPLQLWLRHPEKVNDTVFYVGIVWLMTGLLYLVGYRICSTKPTSI</sequence>
<keyword evidence="1" id="KW-0812">Transmembrane</keyword>
<dbReference type="EMBL" id="CP000083">
    <property type="protein sequence ID" value="AAZ25675.1"/>
    <property type="molecule type" value="Genomic_DNA"/>
</dbReference>
<dbReference type="KEGG" id="cps:CPS_4232"/>
<dbReference type="RefSeq" id="WP_011044963.1">
    <property type="nucleotide sequence ID" value="NC_003910.7"/>
</dbReference>
<feature type="transmembrane region" description="Helical" evidence="1">
    <location>
        <begin position="53"/>
        <end position="77"/>
    </location>
</feature>
<accession>Q47WE0</accession>